<dbReference type="InterPro" id="IPR040898">
    <property type="entry name" value="CxC6"/>
</dbReference>
<feature type="domain" description="CxC6 like cysteine cluster associated with KDZ" evidence="3">
    <location>
        <begin position="378"/>
        <end position="444"/>
    </location>
</feature>
<evidence type="ECO:0000259" key="3">
    <source>
        <dbReference type="Pfam" id="PF18721"/>
    </source>
</evidence>
<keyword evidence="1" id="KW-0472">Membrane</keyword>
<sequence length="671" mass="75772">MAATVRDLIVILQVFFPGDLPLRGAFYLLGVIISLYPLLRLHLNQRRQPRQPTQTAWMSSIHTLLTAAFKQEDELALLFGLDRSKKYVNDISDDLESLYTMLGLDPDRLHNLDASSLLTPFPPERLVLCTSRLSCIFCPVADLNITPTLRRREKPQTVWLLDKTCHWVQADLLIAHCASCKADYFPDCITYRDGNRRRQRLEVSAPYIRISKHSVWADRRIAILQENALNRFHAGWSNFADWLNDSTASVRKLTYRQSQRLFLQHFSRRLLMFHGKEANFVCDPHCNNHMLSKSVREAIGVDGGVLEVAMSHGCTECTHLKRYQSDLTNEGIILGGDLDIAGLPVESTVDVVIANLPTPQQQEAPPHGTPRGYVRLSVMDGKSITHRKCALNMCERPLVNYKNGRFCDAHLSLADVCGIVPCGQPVHQPGALTCNDPSHINWQRQYANRFSRLSFPGVQRVIRRQGQGGQDNEGLTPALRVELSALGDIPGDQEVIHTFRAKTTHCLQTVQWACGFPVGWGKCYRSESSPQVLAILDRIWQDHPESKPSFVAYDDACSLLRHIVTQDPTSAWLSSTKFIVDAWHYIGHRSTDVLCRLWCNPAPTNGSQPDLVLVTEDANGGTHQTRAFNTETAEQLNAWLNGFESQLRQMSDVNYDFYIHVLMISDLQGWA</sequence>
<evidence type="ECO:0000256" key="1">
    <source>
        <dbReference type="SAM" id="Phobius"/>
    </source>
</evidence>
<feature type="transmembrane region" description="Helical" evidence="1">
    <location>
        <begin position="20"/>
        <end position="39"/>
    </location>
</feature>
<organism evidence="4 5">
    <name type="scientific">Mycena pura</name>
    <dbReference type="NCBI Taxonomy" id="153505"/>
    <lineage>
        <taxon>Eukaryota</taxon>
        <taxon>Fungi</taxon>
        <taxon>Dikarya</taxon>
        <taxon>Basidiomycota</taxon>
        <taxon>Agaricomycotina</taxon>
        <taxon>Agaricomycetes</taxon>
        <taxon>Agaricomycetidae</taxon>
        <taxon>Agaricales</taxon>
        <taxon>Marasmiineae</taxon>
        <taxon>Mycenaceae</taxon>
        <taxon>Mycena</taxon>
    </lineage>
</organism>
<protein>
    <recommendedName>
        <fullName evidence="6">CxC5 like cysteine cluster associated with KDZ domain-containing protein</fullName>
    </recommendedName>
</protein>
<comment type="caution">
    <text evidence="4">The sequence shown here is derived from an EMBL/GenBank/DDBJ whole genome shotgun (WGS) entry which is preliminary data.</text>
</comment>
<dbReference type="Proteomes" id="UP001219525">
    <property type="component" value="Unassembled WGS sequence"/>
</dbReference>
<gene>
    <name evidence="4" type="ORF">GGX14DRAFT_344241</name>
</gene>
<dbReference type="EMBL" id="JARJCW010000001">
    <property type="protein sequence ID" value="KAJ7230164.1"/>
    <property type="molecule type" value="Genomic_DNA"/>
</dbReference>
<reference evidence="4" key="1">
    <citation type="submission" date="2023-03" db="EMBL/GenBank/DDBJ databases">
        <title>Massive genome expansion in bonnet fungi (Mycena s.s.) driven by repeated elements and novel gene families across ecological guilds.</title>
        <authorList>
            <consortium name="Lawrence Berkeley National Laboratory"/>
            <person name="Harder C.B."/>
            <person name="Miyauchi S."/>
            <person name="Viragh M."/>
            <person name="Kuo A."/>
            <person name="Thoen E."/>
            <person name="Andreopoulos B."/>
            <person name="Lu D."/>
            <person name="Skrede I."/>
            <person name="Drula E."/>
            <person name="Henrissat B."/>
            <person name="Morin E."/>
            <person name="Kohler A."/>
            <person name="Barry K."/>
            <person name="LaButti K."/>
            <person name="Morin E."/>
            <person name="Salamov A."/>
            <person name="Lipzen A."/>
            <person name="Mereny Z."/>
            <person name="Hegedus B."/>
            <person name="Baldrian P."/>
            <person name="Stursova M."/>
            <person name="Weitz H."/>
            <person name="Taylor A."/>
            <person name="Grigoriev I.V."/>
            <person name="Nagy L.G."/>
            <person name="Martin F."/>
            <person name="Kauserud H."/>
        </authorList>
    </citation>
    <scope>NUCLEOTIDE SEQUENCE</scope>
    <source>
        <strain evidence="4">9144</strain>
    </source>
</reference>
<name>A0AAD7E5N1_9AGAR</name>
<dbReference type="Pfam" id="PF18718">
    <property type="entry name" value="CxC5"/>
    <property type="match status" value="1"/>
</dbReference>
<evidence type="ECO:0008006" key="6">
    <source>
        <dbReference type="Google" id="ProtNLM"/>
    </source>
</evidence>
<evidence type="ECO:0000313" key="5">
    <source>
        <dbReference type="Proteomes" id="UP001219525"/>
    </source>
</evidence>
<dbReference type="Pfam" id="PF18721">
    <property type="entry name" value="CxC6"/>
    <property type="match status" value="1"/>
</dbReference>
<evidence type="ECO:0000313" key="4">
    <source>
        <dbReference type="EMBL" id="KAJ7230164.1"/>
    </source>
</evidence>
<proteinExistence type="predicted"/>
<keyword evidence="1" id="KW-1133">Transmembrane helix</keyword>
<keyword evidence="1" id="KW-0812">Transmembrane</keyword>
<dbReference type="AlphaFoldDB" id="A0AAD7E5N1"/>
<dbReference type="InterPro" id="IPR041539">
    <property type="entry name" value="CxC5"/>
</dbReference>
<evidence type="ECO:0000259" key="2">
    <source>
        <dbReference type="Pfam" id="PF18718"/>
    </source>
</evidence>
<keyword evidence="5" id="KW-1185">Reference proteome</keyword>
<feature type="domain" description="CxC5 like cysteine cluster associated with KDZ" evidence="2">
    <location>
        <begin position="127"/>
        <end position="246"/>
    </location>
</feature>
<accession>A0AAD7E5N1</accession>